<evidence type="ECO:0000256" key="2">
    <source>
        <dbReference type="ARBA" id="ARBA00007421"/>
    </source>
</evidence>
<dbReference type="AlphaFoldDB" id="A0A6A6UCF8"/>
<sequence length="463" mass="52121">MKRKRGQAQNAQKTPSRSPSAVPTPASEASQQSTPAPPSRRKGHRALRQQQLVDQLSDDPERGQDDLAAHIWDDGETAAQTPSKPRRGRKKKEKELSPMPQNLPPNERYFWENRPGANKTSNNTLPPNVLLNHDDFFTEKDDHEDPHEQELRFLLSLHEAAFEQWSFELSNKFNLCLYGYGSKRTLTDSFAEYLADTIKPSPKIVMVNGFVPNLTPVDILNAVAGTIIPVHIKLPSSAANLLDLILETLDSQPPKSPIFLFINSIDAASIRRPNTQAILATLASQESIRMISTADTPNFPLLWDVSLRTKFKFLFHDCTTFVPFSAEMDTVETVNELLGRSGRRLGGRDGIGFVLRSLPENARHLFRILVAGQIASSVDDGLQENDVLKKADANKAAGVEYRVLYHKAREELVCSTEHQLRTLLKEFYDHQMVESQRDALGTERLLVPFRQEELESLLEDLVE</sequence>
<comment type="subunit">
    <text evidence="5">Component of the origin recognition complex (ORC).</text>
</comment>
<evidence type="ECO:0000256" key="1">
    <source>
        <dbReference type="ARBA" id="ARBA00004123"/>
    </source>
</evidence>
<keyword evidence="4 5" id="KW-0539">Nucleus</keyword>
<name>A0A6A6UCF8_9PEZI</name>
<comment type="similarity">
    <text evidence="2 5">Belongs to the ORC2 family.</text>
</comment>
<feature type="domain" description="Origin recognition complex subunit 2 winged-helix" evidence="8">
    <location>
        <begin position="394"/>
        <end position="453"/>
    </location>
</feature>
<evidence type="ECO:0000256" key="4">
    <source>
        <dbReference type="ARBA" id="ARBA00023242"/>
    </source>
</evidence>
<evidence type="ECO:0000313" key="10">
    <source>
        <dbReference type="Proteomes" id="UP000799302"/>
    </source>
</evidence>
<dbReference type="InterPro" id="IPR056773">
    <property type="entry name" value="WHD_ORC2"/>
</dbReference>
<accession>A0A6A6UCF8</accession>
<feature type="domain" description="Origin recognition complex subunit 2 RecA-like" evidence="7">
    <location>
        <begin position="151"/>
        <end position="318"/>
    </location>
</feature>
<dbReference type="GO" id="GO:0006260">
    <property type="term" value="P:DNA replication"/>
    <property type="evidence" value="ECO:0007669"/>
    <property type="project" value="UniProtKB-UniRule"/>
</dbReference>
<dbReference type="InterPro" id="IPR007220">
    <property type="entry name" value="ORC2"/>
</dbReference>
<evidence type="ECO:0000256" key="5">
    <source>
        <dbReference type="RuleBase" id="RU368084"/>
    </source>
</evidence>
<dbReference type="OrthoDB" id="346673at2759"/>
<feature type="compositionally biased region" description="Polar residues" evidence="6">
    <location>
        <begin position="7"/>
        <end position="34"/>
    </location>
</feature>
<proteinExistence type="inferred from homology"/>
<dbReference type="EMBL" id="MU004235">
    <property type="protein sequence ID" value="KAF2669281.1"/>
    <property type="molecule type" value="Genomic_DNA"/>
</dbReference>
<evidence type="ECO:0000313" key="9">
    <source>
        <dbReference type="EMBL" id="KAF2669281.1"/>
    </source>
</evidence>
<reference evidence="9" key="1">
    <citation type="journal article" date="2020" name="Stud. Mycol.">
        <title>101 Dothideomycetes genomes: a test case for predicting lifestyles and emergence of pathogens.</title>
        <authorList>
            <person name="Haridas S."/>
            <person name="Albert R."/>
            <person name="Binder M."/>
            <person name="Bloem J."/>
            <person name="Labutti K."/>
            <person name="Salamov A."/>
            <person name="Andreopoulos B."/>
            <person name="Baker S."/>
            <person name="Barry K."/>
            <person name="Bills G."/>
            <person name="Bluhm B."/>
            <person name="Cannon C."/>
            <person name="Castanera R."/>
            <person name="Culley D."/>
            <person name="Daum C."/>
            <person name="Ezra D."/>
            <person name="Gonzalez J."/>
            <person name="Henrissat B."/>
            <person name="Kuo A."/>
            <person name="Liang C."/>
            <person name="Lipzen A."/>
            <person name="Lutzoni F."/>
            <person name="Magnuson J."/>
            <person name="Mondo S."/>
            <person name="Nolan M."/>
            <person name="Ohm R."/>
            <person name="Pangilinan J."/>
            <person name="Park H.-J."/>
            <person name="Ramirez L."/>
            <person name="Alfaro M."/>
            <person name="Sun H."/>
            <person name="Tritt A."/>
            <person name="Yoshinaga Y."/>
            <person name="Zwiers L.-H."/>
            <person name="Turgeon B."/>
            <person name="Goodwin S."/>
            <person name="Spatafora J."/>
            <person name="Crous P."/>
            <person name="Grigoriev I."/>
        </authorList>
    </citation>
    <scope>NUCLEOTIDE SEQUENCE</scope>
    <source>
        <strain evidence="9">CBS 115976</strain>
    </source>
</reference>
<feature type="compositionally biased region" description="Basic and acidic residues" evidence="6">
    <location>
        <begin position="59"/>
        <end position="73"/>
    </location>
</feature>
<dbReference type="GO" id="GO:0003688">
    <property type="term" value="F:DNA replication origin binding"/>
    <property type="evidence" value="ECO:0007669"/>
    <property type="project" value="UniProtKB-UniRule"/>
</dbReference>
<dbReference type="InterPro" id="IPR056772">
    <property type="entry name" value="RecA-like_ORC2"/>
</dbReference>
<feature type="region of interest" description="Disordered" evidence="6">
    <location>
        <begin position="1"/>
        <end position="107"/>
    </location>
</feature>
<keyword evidence="3 5" id="KW-0235">DNA replication</keyword>
<dbReference type="PANTHER" id="PTHR14052:SF0">
    <property type="entry name" value="ORIGIN RECOGNITION COMPLEX SUBUNIT 2"/>
    <property type="match status" value="1"/>
</dbReference>
<dbReference type="GO" id="GO:0005664">
    <property type="term" value="C:nuclear origin of replication recognition complex"/>
    <property type="evidence" value="ECO:0007669"/>
    <property type="project" value="UniProtKB-UniRule"/>
</dbReference>
<gene>
    <name evidence="9" type="ORF">BT63DRAFT_256584</name>
</gene>
<dbReference type="PANTHER" id="PTHR14052">
    <property type="entry name" value="ORIGIN RECOGNITION COMPLEX SUBUNIT 2"/>
    <property type="match status" value="1"/>
</dbReference>
<dbReference type="Pfam" id="PF24882">
    <property type="entry name" value="WHD_ORC2"/>
    <property type="match status" value="1"/>
</dbReference>
<comment type="function">
    <text evidence="5">Component of the origin recognition complex (ORC) that binds origins of replication. DNA-binding is ATP-dependent. ORC is required to assemble the pre-replication complex necessary to initiate DNA replication.</text>
</comment>
<evidence type="ECO:0000256" key="6">
    <source>
        <dbReference type="SAM" id="MobiDB-lite"/>
    </source>
</evidence>
<evidence type="ECO:0000259" key="8">
    <source>
        <dbReference type="Pfam" id="PF24882"/>
    </source>
</evidence>
<protein>
    <recommendedName>
        <fullName evidence="5">Origin recognition complex subunit 2</fullName>
    </recommendedName>
</protein>
<evidence type="ECO:0000256" key="3">
    <source>
        <dbReference type="ARBA" id="ARBA00022705"/>
    </source>
</evidence>
<dbReference type="Pfam" id="PF04084">
    <property type="entry name" value="RecA-like_ORC2"/>
    <property type="match status" value="1"/>
</dbReference>
<organism evidence="9 10">
    <name type="scientific">Microthyrium microscopicum</name>
    <dbReference type="NCBI Taxonomy" id="703497"/>
    <lineage>
        <taxon>Eukaryota</taxon>
        <taxon>Fungi</taxon>
        <taxon>Dikarya</taxon>
        <taxon>Ascomycota</taxon>
        <taxon>Pezizomycotina</taxon>
        <taxon>Dothideomycetes</taxon>
        <taxon>Dothideomycetes incertae sedis</taxon>
        <taxon>Microthyriales</taxon>
        <taxon>Microthyriaceae</taxon>
        <taxon>Microthyrium</taxon>
    </lineage>
</organism>
<evidence type="ECO:0000259" key="7">
    <source>
        <dbReference type="Pfam" id="PF04084"/>
    </source>
</evidence>
<keyword evidence="10" id="KW-1185">Reference proteome</keyword>
<comment type="subcellular location">
    <subcellularLocation>
        <location evidence="1 5">Nucleus</location>
    </subcellularLocation>
</comment>
<dbReference type="Proteomes" id="UP000799302">
    <property type="component" value="Unassembled WGS sequence"/>
</dbReference>